<dbReference type="EMBL" id="CP014579">
    <property type="protein sequence ID" value="ANB76256.1"/>
    <property type="molecule type" value="Genomic_DNA"/>
</dbReference>
<evidence type="ECO:0000313" key="2">
    <source>
        <dbReference type="Proteomes" id="UP000076852"/>
    </source>
</evidence>
<name>A0A160FTT6_9BURK</name>
<protein>
    <submittedName>
        <fullName evidence="1">Uncharacterized protein</fullName>
    </submittedName>
</protein>
<reference evidence="1 2" key="1">
    <citation type="journal article" date="2016" name="Gene">
        <title>PacBio SMRT assembly of a complex multi-replicon genome reveals chlorocatechol degradative operon in a region of genome plasticity.</title>
        <authorList>
            <person name="Ricker N."/>
            <person name="Shen S.Y."/>
            <person name="Goordial J."/>
            <person name="Jin S."/>
            <person name="Fulthorpe R.R."/>
        </authorList>
    </citation>
    <scope>NUCLEOTIDE SEQUENCE [LARGE SCALE GENOMIC DNA]</scope>
    <source>
        <strain evidence="1 2">OLGA172</strain>
    </source>
</reference>
<evidence type="ECO:0000313" key="1">
    <source>
        <dbReference type="EMBL" id="ANB76256.1"/>
    </source>
</evidence>
<gene>
    <name evidence="1" type="ORF">AYM40_28815</name>
</gene>
<dbReference type="AlphaFoldDB" id="A0A160FTT6"/>
<organism evidence="1 2">
    <name type="scientific">Paraburkholderia phytofirmans OLGA172</name>
    <dbReference type="NCBI Taxonomy" id="1417228"/>
    <lineage>
        <taxon>Bacteria</taxon>
        <taxon>Pseudomonadati</taxon>
        <taxon>Pseudomonadota</taxon>
        <taxon>Betaproteobacteria</taxon>
        <taxon>Burkholderiales</taxon>
        <taxon>Burkholderiaceae</taxon>
        <taxon>Paraburkholderia</taxon>
    </lineage>
</organism>
<accession>A0A160FTT6</accession>
<proteinExistence type="predicted"/>
<dbReference type="Proteomes" id="UP000076852">
    <property type="component" value="Chromosome 2"/>
</dbReference>
<keyword evidence="2" id="KW-1185">Reference proteome</keyword>
<dbReference type="KEGG" id="buz:AYM40_28815"/>
<sequence length="62" mass="7022">MSLARRLQAFGFALAGSGQSKRDGTFIRAGFLFDETRVHQTRNGADRGRMRKIDRLAQYFNG</sequence>